<protein>
    <submittedName>
        <fullName evidence="9">Diaminopimelate aminotransferase</fullName>
    </submittedName>
</protein>
<feature type="domain" description="Peptidase M20 dimerisation" evidence="8">
    <location>
        <begin position="197"/>
        <end position="306"/>
    </location>
</feature>
<dbReference type="NCBIfam" id="TIGR01910">
    <property type="entry name" value="DapE-ArgE"/>
    <property type="match status" value="1"/>
</dbReference>
<keyword evidence="4" id="KW-0479">Metal-binding</keyword>
<accession>A0A2R6AD08</accession>
<dbReference type="Pfam" id="PF07687">
    <property type="entry name" value="M20_dimer"/>
    <property type="match status" value="1"/>
</dbReference>
<evidence type="ECO:0000313" key="10">
    <source>
        <dbReference type="Proteomes" id="UP000240880"/>
    </source>
</evidence>
<dbReference type="Pfam" id="PF01546">
    <property type="entry name" value="Peptidase_M20"/>
    <property type="match status" value="1"/>
</dbReference>
<comment type="similarity">
    <text evidence="3">Belongs to the peptidase M20A family.</text>
</comment>
<comment type="cofactor">
    <cofactor evidence="1">
        <name>Co(2+)</name>
        <dbReference type="ChEBI" id="CHEBI:48828"/>
    </cofactor>
</comment>
<evidence type="ECO:0000256" key="3">
    <source>
        <dbReference type="ARBA" id="ARBA00006247"/>
    </source>
</evidence>
<dbReference type="SUPFAM" id="SSF55031">
    <property type="entry name" value="Bacterial exopeptidase dimerisation domain"/>
    <property type="match status" value="1"/>
</dbReference>
<evidence type="ECO:0000256" key="1">
    <source>
        <dbReference type="ARBA" id="ARBA00001941"/>
    </source>
</evidence>
<dbReference type="InterPro" id="IPR011650">
    <property type="entry name" value="Peptidase_M20_dimer"/>
</dbReference>
<keyword evidence="6" id="KW-0862">Zinc</keyword>
<dbReference type="GO" id="GO:0046872">
    <property type="term" value="F:metal ion binding"/>
    <property type="evidence" value="ECO:0007669"/>
    <property type="project" value="UniProtKB-KW"/>
</dbReference>
<dbReference type="NCBIfam" id="NF010589">
    <property type="entry name" value="PRK13983.1"/>
    <property type="match status" value="1"/>
</dbReference>
<gene>
    <name evidence="9" type="ORF">B9Q01_01510</name>
</gene>
<dbReference type="SUPFAM" id="SSF53187">
    <property type="entry name" value="Zn-dependent exopeptidases"/>
    <property type="match status" value="1"/>
</dbReference>
<dbReference type="InterPro" id="IPR010182">
    <property type="entry name" value="ArgE/DapE"/>
</dbReference>
<dbReference type="InterPro" id="IPR002933">
    <property type="entry name" value="Peptidase_M20"/>
</dbReference>
<organism evidence="9 10">
    <name type="scientific">Candidatus Marsarchaeota G1 archaeon OSP_D</name>
    <dbReference type="NCBI Taxonomy" id="1978155"/>
    <lineage>
        <taxon>Archaea</taxon>
        <taxon>Candidatus Marsarchaeota</taxon>
        <taxon>Candidatus Marsarchaeota group 1</taxon>
    </lineage>
</organism>
<evidence type="ECO:0000259" key="8">
    <source>
        <dbReference type="Pfam" id="PF07687"/>
    </source>
</evidence>
<dbReference type="InterPro" id="IPR050072">
    <property type="entry name" value="Peptidase_M20A"/>
</dbReference>
<proteinExistence type="inferred from homology"/>
<evidence type="ECO:0000256" key="4">
    <source>
        <dbReference type="ARBA" id="ARBA00022723"/>
    </source>
</evidence>
<dbReference type="GO" id="GO:0016787">
    <property type="term" value="F:hydrolase activity"/>
    <property type="evidence" value="ECO:0007669"/>
    <property type="project" value="UniProtKB-KW"/>
</dbReference>
<dbReference type="Gene3D" id="3.30.70.360">
    <property type="match status" value="1"/>
</dbReference>
<evidence type="ECO:0000256" key="2">
    <source>
        <dbReference type="ARBA" id="ARBA00001947"/>
    </source>
</evidence>
<dbReference type="InterPro" id="IPR036264">
    <property type="entry name" value="Bact_exopeptidase_dim_dom"/>
</dbReference>
<comment type="cofactor">
    <cofactor evidence="2">
        <name>Zn(2+)</name>
        <dbReference type="ChEBI" id="CHEBI:29105"/>
    </cofactor>
</comment>
<evidence type="ECO:0000256" key="7">
    <source>
        <dbReference type="ARBA" id="ARBA00023285"/>
    </source>
</evidence>
<evidence type="ECO:0000313" key="9">
    <source>
        <dbReference type="EMBL" id="PSN84247.1"/>
    </source>
</evidence>
<keyword evidence="9" id="KW-0808">Transferase</keyword>
<evidence type="ECO:0000256" key="5">
    <source>
        <dbReference type="ARBA" id="ARBA00022801"/>
    </source>
</evidence>
<name>A0A2R6AD08_9ARCH</name>
<dbReference type="AlphaFoldDB" id="A0A2R6AD08"/>
<dbReference type="GO" id="GO:0008483">
    <property type="term" value="F:transaminase activity"/>
    <property type="evidence" value="ECO:0007669"/>
    <property type="project" value="UniProtKB-KW"/>
</dbReference>
<dbReference type="PANTHER" id="PTHR43808">
    <property type="entry name" value="ACETYLORNITHINE DEACETYLASE"/>
    <property type="match status" value="1"/>
</dbReference>
<sequence>MSSKKGITRLDELIAFLKRVYSEMIPINSVGPDNGGPGELEKALYLESLLKQLGFKSVKRYDSSDPRAKGGVRPNLVAKLFDDGRPVIWIVAHIDTVPPGDESLWHYKPFEVTFVDGRVYGRGAEDDGQGVVLALCVAKALLDEEPKFDLGVAFVSDEETGSKHGAQHLLKLGVFNASDWVLIPDAGSADGSLVEVAEKSVLWFKVKVEGRQTHGSTPHKGVNANRKAMKLALLIDQFLHEKYKEEDALFEPPVSTFEPTKREPNVPNINTVPGVDQFYFDCRLLPRHAVDEVVLDVTRLLDEFSKKEGVRCTLEVVSREDTSKPTDPESPLVKRLTRALEKRGVKPRIGGIGGGTVAKYFRNLNIPCVVWMTCDDTAHAPDEYAKLDNVISDTRTLLELFRASD</sequence>
<evidence type="ECO:0000256" key="6">
    <source>
        <dbReference type="ARBA" id="ARBA00022833"/>
    </source>
</evidence>
<comment type="caution">
    <text evidence="9">The sequence shown here is derived from an EMBL/GenBank/DDBJ whole genome shotgun (WGS) entry which is preliminary data.</text>
</comment>
<keyword evidence="9" id="KW-0032">Aminotransferase</keyword>
<dbReference type="EMBL" id="NEXC01000005">
    <property type="protein sequence ID" value="PSN84247.1"/>
    <property type="molecule type" value="Genomic_DNA"/>
</dbReference>
<keyword evidence="5" id="KW-0378">Hydrolase</keyword>
<dbReference type="Gene3D" id="3.40.630.10">
    <property type="entry name" value="Zn peptidases"/>
    <property type="match status" value="2"/>
</dbReference>
<keyword evidence="7" id="KW-0170">Cobalt</keyword>
<reference evidence="9 10" key="1">
    <citation type="submission" date="2017-04" db="EMBL/GenBank/DDBJ databases">
        <title>Novel microbial lineages endemic to geothermal iron-oxide mats fill important gaps in the evolutionary history of Archaea.</title>
        <authorList>
            <person name="Jay Z.J."/>
            <person name="Beam J.P."/>
            <person name="Dlakic M."/>
            <person name="Rusch D.B."/>
            <person name="Kozubal M.A."/>
            <person name="Inskeep W.P."/>
        </authorList>
    </citation>
    <scope>NUCLEOTIDE SEQUENCE [LARGE SCALE GENOMIC DNA]</scope>
    <source>
        <strain evidence="9">OSP_D</strain>
    </source>
</reference>
<dbReference type="Proteomes" id="UP000240880">
    <property type="component" value="Unassembled WGS sequence"/>
</dbReference>
<dbReference type="PANTHER" id="PTHR43808:SF32">
    <property type="entry name" value="ARGE_DAPE-RELATED DEACYLASE"/>
    <property type="match status" value="1"/>
</dbReference>